<keyword evidence="2" id="KW-0560">Oxidoreductase</keyword>
<dbReference type="InterPro" id="IPR055170">
    <property type="entry name" value="GFO_IDH_MocA-like_dom"/>
</dbReference>
<feature type="domain" description="GFO/IDH/MocA-like oxidoreductase" evidence="5">
    <location>
        <begin position="149"/>
        <end position="270"/>
    </location>
</feature>
<organism evidence="6 7">
    <name type="scientific">Microbacterium salsuginis</name>
    <dbReference type="NCBI Taxonomy" id="2722803"/>
    <lineage>
        <taxon>Bacteria</taxon>
        <taxon>Bacillati</taxon>
        <taxon>Actinomycetota</taxon>
        <taxon>Actinomycetes</taxon>
        <taxon>Micrococcales</taxon>
        <taxon>Microbacteriaceae</taxon>
        <taxon>Microbacterium</taxon>
    </lineage>
</organism>
<evidence type="ECO:0000259" key="4">
    <source>
        <dbReference type="Pfam" id="PF01408"/>
    </source>
</evidence>
<dbReference type="Proteomes" id="UP001429745">
    <property type="component" value="Unassembled WGS sequence"/>
</dbReference>
<name>A0ABX1KE49_9MICO</name>
<dbReference type="Gene3D" id="3.40.50.720">
    <property type="entry name" value="NAD(P)-binding Rossmann-like Domain"/>
    <property type="match status" value="1"/>
</dbReference>
<dbReference type="Pfam" id="PF22725">
    <property type="entry name" value="GFO_IDH_MocA_C3"/>
    <property type="match status" value="1"/>
</dbReference>
<evidence type="ECO:0000256" key="1">
    <source>
        <dbReference type="ARBA" id="ARBA00010928"/>
    </source>
</evidence>
<dbReference type="SUPFAM" id="SSF55347">
    <property type="entry name" value="Glyceraldehyde-3-phosphate dehydrogenase-like, C-terminal domain"/>
    <property type="match status" value="1"/>
</dbReference>
<comment type="caution">
    <text evidence="6">The sequence shown here is derived from an EMBL/GenBank/DDBJ whole genome shotgun (WGS) entry which is preliminary data.</text>
</comment>
<evidence type="ECO:0000313" key="6">
    <source>
        <dbReference type="EMBL" id="NLP85317.1"/>
    </source>
</evidence>
<evidence type="ECO:0000256" key="3">
    <source>
        <dbReference type="ARBA" id="ARBA00023027"/>
    </source>
</evidence>
<reference evidence="6 7" key="1">
    <citation type="submission" date="2020-04" db="EMBL/GenBank/DDBJ databases">
        <title>CFH 90308 Microbacterium sp.</title>
        <authorList>
            <person name="Nie G."/>
            <person name="Ming H."/>
            <person name="Xia T."/>
        </authorList>
    </citation>
    <scope>NUCLEOTIDE SEQUENCE [LARGE SCALE GENOMIC DNA]</scope>
    <source>
        <strain evidence="6 7">CFH 90308</strain>
    </source>
</reference>
<keyword evidence="7" id="KW-1185">Reference proteome</keyword>
<dbReference type="PANTHER" id="PTHR43708">
    <property type="entry name" value="CONSERVED EXPRESSED OXIDOREDUCTASE (EUROFUNG)"/>
    <property type="match status" value="1"/>
</dbReference>
<dbReference type="Pfam" id="PF01408">
    <property type="entry name" value="GFO_IDH_MocA"/>
    <property type="match status" value="1"/>
</dbReference>
<dbReference type="EMBL" id="JABACI010000004">
    <property type="protein sequence ID" value="NLP85317.1"/>
    <property type="molecule type" value="Genomic_DNA"/>
</dbReference>
<dbReference type="SUPFAM" id="SSF51735">
    <property type="entry name" value="NAD(P)-binding Rossmann-fold domains"/>
    <property type="match status" value="1"/>
</dbReference>
<dbReference type="RefSeq" id="WP_168913731.1">
    <property type="nucleotide sequence ID" value="NZ_JABACI010000004.1"/>
</dbReference>
<sequence>MTDLPDYRPRIPAQPARVGLVGAGAIARSAHLPAYAAWRIPVVGIASRTAGHARALAADFGIATVHETVDDLLADPDIDVVDIATGPAGRLDLIEAAVRSGKHVLAQKPLSVDAAELPRLRAVLASARERGLRVAVNQNARWAPAWRLATLLVRSGAVGEVVGVTHLHDKPLPPLAGTAFDDVPHMLIADYLVHWIDITRCWLEGAHVVSVTAQDSRVPAQPDAARNPWHAGIQIGTSTGASASLRIVGDARTQSGGCPFWIHGTEGTLRGSVLLGSDFLELERGDARTRFPLEGQWFTDGFAGAMGELLTAVAEDREPENAAEHVLATVELGLAAVASADAGGVPVHPIDLVLTRASDGKASTT</sequence>
<comment type="similarity">
    <text evidence="1">Belongs to the Gfo/Idh/MocA family.</text>
</comment>
<feature type="domain" description="Gfo/Idh/MocA-like oxidoreductase N-terminal" evidence="4">
    <location>
        <begin position="17"/>
        <end position="137"/>
    </location>
</feature>
<keyword evidence="3" id="KW-0520">NAD</keyword>
<accession>A0ABX1KE49</accession>
<proteinExistence type="inferred from homology"/>
<dbReference type="InterPro" id="IPR051317">
    <property type="entry name" value="Gfo/Idh/MocA_oxidoreduct"/>
</dbReference>
<gene>
    <name evidence="6" type="ORF">HF576_15825</name>
</gene>
<dbReference type="Gene3D" id="3.30.360.10">
    <property type="entry name" value="Dihydrodipicolinate Reductase, domain 2"/>
    <property type="match status" value="1"/>
</dbReference>
<dbReference type="InterPro" id="IPR000683">
    <property type="entry name" value="Gfo/Idh/MocA-like_OxRdtase_N"/>
</dbReference>
<evidence type="ECO:0000313" key="7">
    <source>
        <dbReference type="Proteomes" id="UP001429745"/>
    </source>
</evidence>
<evidence type="ECO:0000259" key="5">
    <source>
        <dbReference type="Pfam" id="PF22725"/>
    </source>
</evidence>
<protein>
    <submittedName>
        <fullName evidence="6">Gfo/Idh/MocA family oxidoreductase</fullName>
    </submittedName>
</protein>
<evidence type="ECO:0000256" key="2">
    <source>
        <dbReference type="ARBA" id="ARBA00023002"/>
    </source>
</evidence>
<dbReference type="InterPro" id="IPR036291">
    <property type="entry name" value="NAD(P)-bd_dom_sf"/>
</dbReference>
<dbReference type="PANTHER" id="PTHR43708:SF5">
    <property type="entry name" value="CONSERVED EXPRESSED OXIDOREDUCTASE (EUROFUNG)-RELATED"/>
    <property type="match status" value="1"/>
</dbReference>